<dbReference type="EMBL" id="JAAEDL010000028">
    <property type="protein sequence ID" value="MBR0683182.1"/>
    <property type="molecule type" value="Genomic_DNA"/>
</dbReference>
<dbReference type="Pfam" id="PF22692">
    <property type="entry name" value="LlgE_F_G_D1"/>
    <property type="match status" value="1"/>
</dbReference>
<dbReference type="Gene3D" id="2.60.98.20">
    <property type="entry name" value="Flagellar hook protein FlgE"/>
    <property type="match status" value="1"/>
</dbReference>
<organism evidence="10 11">
    <name type="scientific">Neoroseomonas eburnea</name>
    <dbReference type="NCBI Taxonomy" id="1346889"/>
    <lineage>
        <taxon>Bacteria</taxon>
        <taxon>Pseudomonadati</taxon>
        <taxon>Pseudomonadota</taxon>
        <taxon>Alphaproteobacteria</taxon>
        <taxon>Acetobacterales</taxon>
        <taxon>Acetobacteraceae</taxon>
        <taxon>Neoroseomonas</taxon>
    </lineage>
</organism>
<dbReference type="AlphaFoldDB" id="A0A9X9XHJ6"/>
<evidence type="ECO:0000259" key="9">
    <source>
        <dbReference type="Pfam" id="PF22692"/>
    </source>
</evidence>
<feature type="domain" description="Flagellar basal-body/hook protein C-terminal" evidence="7">
    <location>
        <begin position="385"/>
        <end position="428"/>
    </location>
</feature>
<dbReference type="GO" id="GO:0009425">
    <property type="term" value="C:bacterial-type flagellum basal body"/>
    <property type="evidence" value="ECO:0007669"/>
    <property type="project" value="UniProtKB-SubCell"/>
</dbReference>
<keyword evidence="10" id="KW-0969">Cilium</keyword>
<evidence type="ECO:0000259" key="7">
    <source>
        <dbReference type="Pfam" id="PF06429"/>
    </source>
</evidence>
<feature type="domain" description="Flagellar hook protein FlgE/F/G-like D1" evidence="9">
    <location>
        <begin position="84"/>
        <end position="152"/>
    </location>
</feature>
<dbReference type="Pfam" id="PF00460">
    <property type="entry name" value="Flg_bb_rod"/>
    <property type="match status" value="1"/>
</dbReference>
<dbReference type="NCBIfam" id="TIGR03506">
    <property type="entry name" value="FlgEFG_subfam"/>
    <property type="match status" value="1"/>
</dbReference>
<dbReference type="Pfam" id="PF07559">
    <property type="entry name" value="FlgE_D2"/>
    <property type="match status" value="1"/>
</dbReference>
<dbReference type="RefSeq" id="WP_211848756.1">
    <property type="nucleotide sequence ID" value="NZ_JAAEDL010000028.1"/>
</dbReference>
<dbReference type="InterPro" id="IPR053967">
    <property type="entry name" value="LlgE_F_G-like_D1"/>
</dbReference>
<evidence type="ECO:0000313" key="10">
    <source>
        <dbReference type="EMBL" id="MBR0683182.1"/>
    </source>
</evidence>
<dbReference type="InterPro" id="IPR020013">
    <property type="entry name" value="Flagellar_FlgE/F/G"/>
</dbReference>
<feature type="domain" description="Flagellar hook protein FlgE D2" evidence="8">
    <location>
        <begin position="176"/>
        <end position="309"/>
    </location>
</feature>
<dbReference type="SUPFAM" id="SSF117143">
    <property type="entry name" value="Flagellar hook protein flgE"/>
    <property type="match status" value="1"/>
</dbReference>
<keyword evidence="10" id="KW-0282">Flagellum</keyword>
<dbReference type="GO" id="GO:0071978">
    <property type="term" value="P:bacterial-type flagellum-dependent swarming motility"/>
    <property type="evidence" value="ECO:0007669"/>
    <property type="project" value="TreeGrafter"/>
</dbReference>
<evidence type="ECO:0000256" key="2">
    <source>
        <dbReference type="ARBA" id="ARBA00009677"/>
    </source>
</evidence>
<comment type="similarity">
    <text evidence="2 5">Belongs to the flagella basal body rod proteins family.</text>
</comment>
<proteinExistence type="inferred from homology"/>
<comment type="subcellular location">
    <subcellularLocation>
        <location evidence="1 5">Bacterial flagellum basal body</location>
    </subcellularLocation>
</comment>
<keyword evidence="10" id="KW-0966">Cell projection</keyword>
<evidence type="ECO:0000313" key="11">
    <source>
        <dbReference type="Proteomes" id="UP001138709"/>
    </source>
</evidence>
<dbReference type="PANTHER" id="PTHR30435:SF1">
    <property type="entry name" value="FLAGELLAR HOOK PROTEIN FLGE"/>
    <property type="match status" value="1"/>
</dbReference>
<evidence type="ECO:0000256" key="1">
    <source>
        <dbReference type="ARBA" id="ARBA00004117"/>
    </source>
</evidence>
<name>A0A9X9XHJ6_9PROT</name>
<dbReference type="InterPro" id="IPR037925">
    <property type="entry name" value="FlgE/F/G-like"/>
</dbReference>
<evidence type="ECO:0000256" key="3">
    <source>
        <dbReference type="ARBA" id="ARBA00019015"/>
    </source>
</evidence>
<protein>
    <recommendedName>
        <fullName evidence="3 5">Flagellar hook protein FlgE</fullName>
    </recommendedName>
</protein>
<dbReference type="Pfam" id="PF06429">
    <property type="entry name" value="Flg_bbr_C"/>
    <property type="match status" value="1"/>
</dbReference>
<dbReference type="InterPro" id="IPR037058">
    <property type="entry name" value="Falgellar_hook_FlgE_sf"/>
</dbReference>
<keyword evidence="11" id="KW-1185">Reference proteome</keyword>
<dbReference type="NCBIfam" id="NF004242">
    <property type="entry name" value="PRK05682.2-1"/>
    <property type="match status" value="1"/>
</dbReference>
<dbReference type="GO" id="GO:0005829">
    <property type="term" value="C:cytosol"/>
    <property type="evidence" value="ECO:0007669"/>
    <property type="project" value="TreeGrafter"/>
</dbReference>
<comment type="caution">
    <text evidence="10">The sequence shown here is derived from an EMBL/GenBank/DDBJ whole genome shotgun (WGS) entry which is preliminary data.</text>
</comment>
<gene>
    <name evidence="10" type="primary">flgE</name>
    <name evidence="10" type="ORF">GXW74_22020</name>
</gene>
<evidence type="ECO:0000259" key="8">
    <source>
        <dbReference type="Pfam" id="PF07559"/>
    </source>
</evidence>
<dbReference type="GO" id="GO:0009424">
    <property type="term" value="C:bacterial-type flagellum hook"/>
    <property type="evidence" value="ECO:0007669"/>
    <property type="project" value="TreeGrafter"/>
</dbReference>
<dbReference type="InterPro" id="IPR001444">
    <property type="entry name" value="Flag_bb_rod_N"/>
</dbReference>
<dbReference type="Proteomes" id="UP001138709">
    <property type="component" value="Unassembled WGS sequence"/>
</dbReference>
<dbReference type="PANTHER" id="PTHR30435">
    <property type="entry name" value="FLAGELLAR PROTEIN"/>
    <property type="match status" value="1"/>
</dbReference>
<accession>A0A9X9XHJ6</accession>
<keyword evidence="4 5" id="KW-0975">Bacterial flagellum</keyword>
<comment type="function">
    <text evidence="5">A flexible structure which links the flagellar filament to the drive apparatus in the basal body.</text>
</comment>
<evidence type="ECO:0000256" key="5">
    <source>
        <dbReference type="RuleBase" id="RU362116"/>
    </source>
</evidence>
<evidence type="ECO:0000259" key="6">
    <source>
        <dbReference type="Pfam" id="PF00460"/>
    </source>
</evidence>
<dbReference type="InterPro" id="IPR010930">
    <property type="entry name" value="Flg_bb/hook_C_dom"/>
</dbReference>
<dbReference type="InterPro" id="IPR011491">
    <property type="entry name" value="FlgE_D2"/>
</dbReference>
<sequence>MSLFGSMTTAISGLTAQARALGHISDNVANSQTVGFKRTDTNFVSFLTDSTQTVHRPGSVVARPDYTNTLQGTIEQSENPLSLAIAGQGFFSVALPNGTSGGQVTFDERQFFTRGGDFQLDTDGYLVNGAGYYLQGWTADASGEPDRTSLQPIRVSELVFNPIATANIELAANLPASGTDPVSTPINVYDSLGALQDMTLTWTPTAANTWTLEISAPGAGGSLGTIEVQFGQAATPAVPDGTIGGFANATGSLAGTASALGDPASVTFTADFGQGNQTISLNLGAFGAARGLTQYAGEEYELRNRSQDGVPLGAYSSVTVRDNGDVAINYDNGEARVIARVPITTFNNPDALQRLDGQAFMRTLESGEARTTDPASNGAGRLSVGSIERSNVDIASEFSKLIVAQRAYTANTKIVTASDEMLQDTINMRR</sequence>
<feature type="domain" description="Flagellar basal body rod protein N-terminal" evidence="6">
    <location>
        <begin position="7"/>
        <end position="37"/>
    </location>
</feature>
<reference evidence="10" key="2">
    <citation type="journal article" date="2021" name="Syst. Appl. Microbiol.">
        <title>Roseomonas hellenica sp. nov., isolated from roots of wild-growing Alkanna tinctoria.</title>
        <authorList>
            <person name="Rat A."/>
            <person name="Naranjo H.D."/>
            <person name="Lebbe L."/>
            <person name="Cnockaert M."/>
            <person name="Krigas N."/>
            <person name="Grigoriadou K."/>
            <person name="Maloupa E."/>
            <person name="Willems A."/>
        </authorList>
    </citation>
    <scope>NUCLEOTIDE SEQUENCE</scope>
    <source>
        <strain evidence="10">LMG 31228</strain>
    </source>
</reference>
<evidence type="ECO:0000256" key="4">
    <source>
        <dbReference type="ARBA" id="ARBA00023143"/>
    </source>
</evidence>
<reference evidence="10" key="1">
    <citation type="submission" date="2020-01" db="EMBL/GenBank/DDBJ databases">
        <authorList>
            <person name="Rat A."/>
        </authorList>
    </citation>
    <scope>NUCLEOTIDE SEQUENCE</scope>
    <source>
        <strain evidence="10">LMG 31228</strain>
    </source>
</reference>